<evidence type="ECO:0000256" key="1">
    <source>
        <dbReference type="ARBA" id="ARBA00023002"/>
    </source>
</evidence>
<dbReference type="InterPro" id="IPR024775">
    <property type="entry name" value="DinB-like"/>
</dbReference>
<reference evidence="6 7" key="1">
    <citation type="submission" date="2016-10" db="EMBL/GenBank/DDBJ databases">
        <authorList>
            <person name="de Groot N.N."/>
        </authorList>
    </citation>
    <scope>NUCLEOTIDE SEQUENCE [LARGE SCALE GENOMIC DNA]</scope>
    <source>
        <strain evidence="6 7">HL3</strain>
    </source>
</reference>
<dbReference type="InterPro" id="IPR017806">
    <property type="entry name" value="EgtB"/>
</dbReference>
<evidence type="ECO:0000256" key="2">
    <source>
        <dbReference type="ARBA" id="ARBA00023004"/>
    </source>
</evidence>
<dbReference type="AlphaFoldDB" id="A0A1I1VVX8"/>
<dbReference type="OrthoDB" id="9768004at2"/>
<protein>
    <submittedName>
        <fullName evidence="6">Ergothioneine biosynthesis protein EgtB</fullName>
    </submittedName>
</protein>
<dbReference type="EMBL" id="FOMJ01000010">
    <property type="protein sequence ID" value="SFD84760.1"/>
    <property type="molecule type" value="Genomic_DNA"/>
</dbReference>
<dbReference type="RefSeq" id="WP_093429039.1">
    <property type="nucleotide sequence ID" value="NZ_FOMJ01000010.1"/>
</dbReference>
<comment type="pathway">
    <text evidence="3">Amino-acid biosynthesis; ergothioneine biosynthesis.</text>
</comment>
<evidence type="ECO:0000313" key="7">
    <source>
        <dbReference type="Proteomes" id="UP000198611"/>
    </source>
</evidence>
<dbReference type="InterPro" id="IPR042095">
    <property type="entry name" value="SUMF_sf"/>
</dbReference>
<proteinExistence type="predicted"/>
<evidence type="ECO:0000259" key="4">
    <source>
        <dbReference type="Pfam" id="PF03781"/>
    </source>
</evidence>
<feature type="domain" description="Sulfatase-modifying factor enzyme-like" evidence="4">
    <location>
        <begin position="205"/>
        <end position="339"/>
    </location>
</feature>
<dbReference type="NCBIfam" id="TIGR03440">
    <property type="entry name" value="egtB_TIGR03440"/>
    <property type="match status" value="1"/>
</dbReference>
<dbReference type="Proteomes" id="UP000198611">
    <property type="component" value="Unassembled WGS sequence"/>
</dbReference>
<keyword evidence="7" id="KW-1185">Reference proteome</keyword>
<dbReference type="PANTHER" id="PTHR23150:SF36">
    <property type="entry name" value="HERCYNINE OXYGENASE"/>
    <property type="match status" value="1"/>
</dbReference>
<keyword evidence="2" id="KW-0408">Iron</keyword>
<evidence type="ECO:0000256" key="3">
    <source>
        <dbReference type="ARBA" id="ARBA00037882"/>
    </source>
</evidence>
<evidence type="ECO:0000259" key="5">
    <source>
        <dbReference type="Pfam" id="PF12867"/>
    </source>
</evidence>
<dbReference type="InterPro" id="IPR005532">
    <property type="entry name" value="SUMF_dom"/>
</dbReference>
<feature type="domain" description="DinB-like" evidence="5">
    <location>
        <begin position="22"/>
        <end position="156"/>
    </location>
</feature>
<keyword evidence="1" id="KW-0560">Oxidoreductase</keyword>
<organism evidence="6 7">
    <name type="scientific">Thiohalospira halophila DSM 15071</name>
    <dbReference type="NCBI Taxonomy" id="1123397"/>
    <lineage>
        <taxon>Bacteria</taxon>
        <taxon>Pseudomonadati</taxon>
        <taxon>Pseudomonadota</taxon>
        <taxon>Gammaproteobacteria</taxon>
        <taxon>Thiohalospirales</taxon>
        <taxon>Thiohalospiraceae</taxon>
        <taxon>Thiohalospira</taxon>
    </lineage>
</organism>
<dbReference type="SUPFAM" id="SSF56436">
    <property type="entry name" value="C-type lectin-like"/>
    <property type="match status" value="1"/>
</dbReference>
<dbReference type="STRING" id="1123397.SAMN05660831_02427"/>
<dbReference type="InterPro" id="IPR016187">
    <property type="entry name" value="CTDL_fold"/>
</dbReference>
<dbReference type="InterPro" id="IPR051043">
    <property type="entry name" value="Sulfatase_Mod_Factor_Kinase"/>
</dbReference>
<dbReference type="PANTHER" id="PTHR23150">
    <property type="entry name" value="SULFATASE MODIFYING FACTOR 1, 2"/>
    <property type="match status" value="1"/>
</dbReference>
<dbReference type="Gene3D" id="3.90.1580.10">
    <property type="entry name" value="paralog of FGE (formylglycine-generating enzyme)"/>
    <property type="match status" value="1"/>
</dbReference>
<dbReference type="InterPro" id="IPR034660">
    <property type="entry name" value="DinB/YfiT-like"/>
</dbReference>
<dbReference type="SUPFAM" id="SSF109854">
    <property type="entry name" value="DinB/YfiT-like putative metalloenzymes"/>
    <property type="match status" value="1"/>
</dbReference>
<feature type="domain" description="Sulfatase-modifying factor enzyme-like" evidence="4">
    <location>
        <begin position="344"/>
        <end position="424"/>
    </location>
</feature>
<accession>A0A1I1VVX8</accession>
<evidence type="ECO:0000313" key="6">
    <source>
        <dbReference type="EMBL" id="SFD84760.1"/>
    </source>
</evidence>
<name>A0A1I1VVX8_9GAMM</name>
<dbReference type="GO" id="GO:0052699">
    <property type="term" value="P:ergothioneine biosynthetic process"/>
    <property type="evidence" value="ECO:0007669"/>
    <property type="project" value="InterPro"/>
</dbReference>
<dbReference type="Pfam" id="PF03781">
    <property type="entry name" value="FGE-sulfatase"/>
    <property type="match status" value="2"/>
</dbReference>
<dbReference type="Pfam" id="PF12867">
    <property type="entry name" value="DinB_2"/>
    <property type="match status" value="1"/>
</dbReference>
<gene>
    <name evidence="6" type="ORF">SAMN05660831_02427</name>
</gene>
<sequence>MTAQPQPVEVAGSDRDTLAERYRRVRADSEAICAPLEIEDHCIQTMPDVSPPKWHLAHVSWFFETFLLRPFAADYRLFHPGFDHLFNSYYETVGSPYPRPERGLLARPTVAEVMRYRAWVDAAMEGLLAEADEGRLPEIARRVELGLQHEQQHQELLYTDIKHIFAHNPLRPAYAAAPARPDRPAPALTWHEGAEEIHEIGHGGDGFAYDNETPRHRTLLHGHRLASRPVTNGEFLAFIADDGYRRPELWLADGWATVNQLGWEAPLYWERIDGQWQTMTLAGPEPVDEHAPVTHISFYEADAYARWAGKRLPSEAEWEVAAAARPVSGHFRDSGQLQPVAAPAGEGLVQLYGDVWEWTASPYAPYPGFRPLEGSMGEYNGKFMCNQMVLRGGSCVSPADHLRATYRNFFYPHERWQFTGLRLAEDL</sequence>